<name>A0ABQ7EFX5_BRACR</name>
<feature type="compositionally biased region" description="Basic and acidic residues" evidence="1">
    <location>
        <begin position="111"/>
        <end position="131"/>
    </location>
</feature>
<organism evidence="2 3">
    <name type="scientific">Brassica cretica</name>
    <name type="common">Mustard</name>
    <dbReference type="NCBI Taxonomy" id="69181"/>
    <lineage>
        <taxon>Eukaryota</taxon>
        <taxon>Viridiplantae</taxon>
        <taxon>Streptophyta</taxon>
        <taxon>Embryophyta</taxon>
        <taxon>Tracheophyta</taxon>
        <taxon>Spermatophyta</taxon>
        <taxon>Magnoliopsida</taxon>
        <taxon>eudicotyledons</taxon>
        <taxon>Gunneridae</taxon>
        <taxon>Pentapetalae</taxon>
        <taxon>rosids</taxon>
        <taxon>malvids</taxon>
        <taxon>Brassicales</taxon>
        <taxon>Brassicaceae</taxon>
        <taxon>Brassiceae</taxon>
        <taxon>Brassica</taxon>
    </lineage>
</organism>
<sequence>MRIYLLAANGEDRSVKEQRIISSIKEVEKDPISQKSILQLIPPPIVTDDLNRGKGLVFEYDSDSSPQSLPQDNRGTKLMSAAISAGRSLHIQPQAHGTTRKRLGKYIRKAKVQDKNQDHLSKEDSQASKEK</sequence>
<evidence type="ECO:0000313" key="2">
    <source>
        <dbReference type="EMBL" id="KAF3595706.1"/>
    </source>
</evidence>
<dbReference type="EMBL" id="QGKV02000299">
    <property type="protein sequence ID" value="KAF3595706.1"/>
    <property type="molecule type" value="Genomic_DNA"/>
</dbReference>
<evidence type="ECO:0000256" key="1">
    <source>
        <dbReference type="SAM" id="MobiDB-lite"/>
    </source>
</evidence>
<gene>
    <name evidence="2" type="ORF">DY000_02028227</name>
</gene>
<keyword evidence="3" id="KW-1185">Reference proteome</keyword>
<accession>A0ABQ7EFX5</accession>
<dbReference type="Proteomes" id="UP000266723">
    <property type="component" value="Unassembled WGS sequence"/>
</dbReference>
<feature type="non-terminal residue" evidence="2">
    <location>
        <position position="131"/>
    </location>
</feature>
<feature type="region of interest" description="Disordered" evidence="1">
    <location>
        <begin position="108"/>
        <end position="131"/>
    </location>
</feature>
<protein>
    <submittedName>
        <fullName evidence="2">Uncharacterized protein</fullName>
    </submittedName>
</protein>
<proteinExistence type="predicted"/>
<comment type="caution">
    <text evidence="2">The sequence shown here is derived from an EMBL/GenBank/DDBJ whole genome shotgun (WGS) entry which is preliminary data.</text>
</comment>
<evidence type="ECO:0000313" key="3">
    <source>
        <dbReference type="Proteomes" id="UP000266723"/>
    </source>
</evidence>
<reference evidence="2 3" key="1">
    <citation type="journal article" date="2020" name="BMC Genomics">
        <title>Intraspecific diversification of the crop wild relative Brassica cretica Lam. using demographic model selection.</title>
        <authorList>
            <person name="Kioukis A."/>
            <person name="Michalopoulou V.A."/>
            <person name="Briers L."/>
            <person name="Pirintsos S."/>
            <person name="Studholme D.J."/>
            <person name="Pavlidis P."/>
            <person name="Sarris P.F."/>
        </authorList>
    </citation>
    <scope>NUCLEOTIDE SEQUENCE [LARGE SCALE GENOMIC DNA]</scope>
    <source>
        <strain evidence="3">cv. PFS-1207/04</strain>
    </source>
</reference>